<name>A0A9W8HCE0_9FUNG</name>
<gene>
    <name evidence="2" type="ORF">H4R18_003347</name>
</gene>
<evidence type="ECO:0000256" key="1">
    <source>
        <dbReference type="SAM" id="MobiDB-lite"/>
    </source>
</evidence>
<evidence type="ECO:0000313" key="2">
    <source>
        <dbReference type="EMBL" id="KAJ2780643.1"/>
    </source>
</evidence>
<sequence>MGKPYATRKFDGEKLEDPVERGADTDSLTRQRNADAIRGHLGFSDGTLLYNDEGECVHFTVVDYGFVFDGNDVFKGYKPY</sequence>
<comment type="caution">
    <text evidence="2">The sequence shown here is derived from an EMBL/GenBank/DDBJ whole genome shotgun (WGS) entry which is preliminary data.</text>
</comment>
<protein>
    <submittedName>
        <fullName evidence="2">Uncharacterized protein</fullName>
    </submittedName>
</protein>
<feature type="region of interest" description="Disordered" evidence="1">
    <location>
        <begin position="1"/>
        <end position="31"/>
    </location>
</feature>
<evidence type="ECO:0000313" key="3">
    <source>
        <dbReference type="Proteomes" id="UP001140217"/>
    </source>
</evidence>
<dbReference type="Proteomes" id="UP001140217">
    <property type="component" value="Unassembled WGS sequence"/>
</dbReference>
<reference evidence="2" key="1">
    <citation type="submission" date="2022-07" db="EMBL/GenBank/DDBJ databases">
        <title>Phylogenomic reconstructions and comparative analyses of Kickxellomycotina fungi.</title>
        <authorList>
            <person name="Reynolds N.K."/>
            <person name="Stajich J.E."/>
            <person name="Barry K."/>
            <person name="Grigoriev I.V."/>
            <person name="Crous P."/>
            <person name="Smith M.E."/>
        </authorList>
    </citation>
    <scope>NUCLEOTIDE SEQUENCE</scope>
    <source>
        <strain evidence="2">NBRC 105414</strain>
    </source>
</reference>
<dbReference type="AlphaFoldDB" id="A0A9W8HCE0"/>
<accession>A0A9W8HCE0</accession>
<feature type="compositionally biased region" description="Basic and acidic residues" evidence="1">
    <location>
        <begin position="8"/>
        <end position="31"/>
    </location>
</feature>
<organism evidence="2 3">
    <name type="scientific">Coemansia javaensis</name>
    <dbReference type="NCBI Taxonomy" id="2761396"/>
    <lineage>
        <taxon>Eukaryota</taxon>
        <taxon>Fungi</taxon>
        <taxon>Fungi incertae sedis</taxon>
        <taxon>Zoopagomycota</taxon>
        <taxon>Kickxellomycotina</taxon>
        <taxon>Kickxellomycetes</taxon>
        <taxon>Kickxellales</taxon>
        <taxon>Kickxellaceae</taxon>
        <taxon>Coemansia</taxon>
    </lineage>
</organism>
<keyword evidence="3" id="KW-1185">Reference proteome</keyword>
<proteinExistence type="predicted"/>
<dbReference type="EMBL" id="JANBUL010000130">
    <property type="protein sequence ID" value="KAJ2780643.1"/>
    <property type="molecule type" value="Genomic_DNA"/>
</dbReference>